<evidence type="ECO:0000256" key="1">
    <source>
        <dbReference type="ARBA" id="ARBA00006886"/>
    </source>
</evidence>
<dbReference type="HAMAP" id="MF_00296">
    <property type="entry name" value="MetX_acyltransf"/>
    <property type="match status" value="1"/>
</dbReference>
<dbReference type="InterPro" id="IPR008220">
    <property type="entry name" value="HAT_MetX-like"/>
</dbReference>
<comment type="similarity">
    <text evidence="1">Belongs to the AB hydrolase superfamily. MetX family.</text>
</comment>
<organism evidence="3 4">
    <name type="scientific">Clavelina lepadiformis</name>
    <name type="common">Light-bulb sea squirt</name>
    <name type="synonym">Ascidia lepadiformis</name>
    <dbReference type="NCBI Taxonomy" id="159417"/>
    <lineage>
        <taxon>Eukaryota</taxon>
        <taxon>Metazoa</taxon>
        <taxon>Chordata</taxon>
        <taxon>Tunicata</taxon>
        <taxon>Ascidiacea</taxon>
        <taxon>Aplousobranchia</taxon>
        <taxon>Clavelinidae</taxon>
        <taxon>Clavelina</taxon>
    </lineage>
</organism>
<dbReference type="Gene3D" id="3.40.50.1820">
    <property type="entry name" value="alpha/beta hydrolase"/>
    <property type="match status" value="1"/>
</dbReference>
<dbReference type="InterPro" id="IPR000073">
    <property type="entry name" value="AB_hydrolase_1"/>
</dbReference>
<comment type="caution">
    <text evidence="3">The sequence shown here is derived from an EMBL/GenBank/DDBJ whole genome shotgun (WGS) entry which is preliminary data.</text>
</comment>
<gene>
    <name evidence="3" type="ORF">CVLEPA_LOCUS27638</name>
</gene>
<sequence>MNARNLTRPNLVRTLSSVFGGSLKIPVQLFASKNFHHSESCEHGSQVDEKFIEELKTPEDKPKLEFRGSNFDFPCLNKRFIDGPEPNYQKIKGGYRLFICKEPYKFYYNGGLLPEFELAYETWGTLNKDRSNAILLFTGLSASSHAASQEDNKLPGWWEKFIGPGCALDTNKFFVICVNQLGGCYGTTGPSSINPLTEKQYATNFPMVSVKDMVTVQKILVESLGIKKLYAAVGASLGGMCSVTMAALYPEMVSRLVSLSSSSKAHPTAIAFRYLQRRCIMEDPIWNRGHYYDGEYPLRGTKLAREIATMTYRSGIEWEKRFGRVRIPGEPPSLCHNFEIEQYIEYQGVQYATKLDANTLLYLSKAMDLFDLNEYFDDCEDKNGLNRVKCPTLVMGITTDMLFPVQQQRDLAEGLRRAGNESVTYYELNSIYGHDTFLLDLSNIGTALKGFLETQMAVNGHLSKHRIAE</sequence>
<evidence type="ECO:0000259" key="2">
    <source>
        <dbReference type="Pfam" id="PF00561"/>
    </source>
</evidence>
<dbReference type="NCBIfam" id="TIGR01392">
    <property type="entry name" value="homoserO_Ac_trn"/>
    <property type="match status" value="1"/>
</dbReference>
<reference evidence="3 4" key="1">
    <citation type="submission" date="2024-02" db="EMBL/GenBank/DDBJ databases">
        <authorList>
            <person name="Daric V."/>
            <person name="Darras S."/>
        </authorList>
    </citation>
    <scope>NUCLEOTIDE SEQUENCE [LARGE SCALE GENOMIC DNA]</scope>
</reference>
<dbReference type="SUPFAM" id="SSF53474">
    <property type="entry name" value="alpha/beta-Hydrolases"/>
    <property type="match status" value="1"/>
</dbReference>
<protein>
    <recommendedName>
        <fullName evidence="2">AB hydrolase-1 domain-containing protein</fullName>
    </recommendedName>
</protein>
<dbReference type="NCBIfam" id="NF001209">
    <property type="entry name" value="PRK00175.1"/>
    <property type="match status" value="1"/>
</dbReference>
<dbReference type="PANTHER" id="PTHR32268:SF16">
    <property type="entry name" value="SERINE O-SUCCINYLTRANSFERASE"/>
    <property type="match status" value="1"/>
</dbReference>
<accession>A0ABP0GR98</accession>
<keyword evidence="4" id="KW-1185">Reference proteome</keyword>
<proteinExistence type="inferred from homology"/>
<name>A0ABP0GR98_CLALP</name>
<evidence type="ECO:0000313" key="3">
    <source>
        <dbReference type="EMBL" id="CAK8694254.1"/>
    </source>
</evidence>
<dbReference type="PANTHER" id="PTHR32268">
    <property type="entry name" value="HOMOSERINE O-ACETYLTRANSFERASE"/>
    <property type="match status" value="1"/>
</dbReference>
<dbReference type="Proteomes" id="UP001642483">
    <property type="component" value="Unassembled WGS sequence"/>
</dbReference>
<dbReference type="Pfam" id="PF00561">
    <property type="entry name" value="Abhydrolase_1"/>
    <property type="match status" value="1"/>
</dbReference>
<feature type="domain" description="AB hydrolase-1" evidence="2">
    <location>
        <begin position="133"/>
        <end position="417"/>
    </location>
</feature>
<evidence type="ECO:0000313" key="4">
    <source>
        <dbReference type="Proteomes" id="UP001642483"/>
    </source>
</evidence>
<dbReference type="EMBL" id="CAWYQH010000141">
    <property type="protein sequence ID" value="CAK8694254.1"/>
    <property type="molecule type" value="Genomic_DNA"/>
</dbReference>
<dbReference type="InterPro" id="IPR029058">
    <property type="entry name" value="AB_hydrolase_fold"/>
</dbReference>